<dbReference type="Pfam" id="PF01504">
    <property type="entry name" value="PIP5K"/>
    <property type="match status" value="2"/>
</dbReference>
<reference evidence="4" key="1">
    <citation type="submission" date="2017-07" db="EMBL/GenBank/DDBJ databases">
        <title>Taro Niue Genome Assembly and Annotation.</title>
        <authorList>
            <person name="Atibalentja N."/>
            <person name="Keating K."/>
            <person name="Fields C.J."/>
        </authorList>
    </citation>
    <scope>NUCLEOTIDE SEQUENCE</scope>
    <source>
        <strain evidence="4">Niue_2</strain>
        <tissue evidence="4">Leaf</tissue>
    </source>
</reference>
<dbReference type="InterPro" id="IPR023610">
    <property type="entry name" value="PInositol-4/5-P-5/4-kinase"/>
</dbReference>
<dbReference type="EMBL" id="NMUH01002782">
    <property type="protein sequence ID" value="MQM02066.1"/>
    <property type="molecule type" value="Genomic_DNA"/>
</dbReference>
<gene>
    <name evidence="4" type="ORF">Taro_034822</name>
</gene>
<protein>
    <recommendedName>
        <fullName evidence="1">1-phosphatidylinositol-4-phosphate 5-kinase</fullName>
        <ecNumber evidence="1">2.7.1.68</ecNumber>
    </recommendedName>
</protein>
<name>A0A843W1Z9_COLES</name>
<feature type="non-terminal residue" evidence="4">
    <location>
        <position position="1"/>
    </location>
</feature>
<accession>A0A843W1Z9</accession>
<keyword evidence="5" id="KW-1185">Reference proteome</keyword>
<keyword evidence="2" id="KW-0677">Repeat</keyword>
<dbReference type="Gene3D" id="2.20.110.10">
    <property type="entry name" value="Histone H3 K4-specific methyltransferase SET7/9 N-terminal domain"/>
    <property type="match status" value="4"/>
</dbReference>
<sequence length="487" mass="54912">MCGRHKIPIFPLKMFLNHLCARNLEEVLSNGDIYIGEFQGLLPHGKGKYVWLDGTVFEGEWERSRMSGKGKICWPSGAKYEGDLCGGFLHGSGALTGADGSVYEGSWRMNIQHGLGTKRYHNSDTYEGLWREGVQEGVGKYVWDNGNMYFGNWKAGKMCGRGVMKWANGDLFDGIWLDGLKHGSGCYKFGDGSFYFGTWSRGLKDGHGVFYPSGSKHPVLTNWYDSLKSIDGIQGVHFHSTSQYSFSDNKHKPASNIYYKWPISSFLKCSGRISHRNASDSLWVPGDLFSGIPSQDYSSGYSSSSEDHNIPVYEREYAQGVLIMEYIRNPTCGIPGGINWLQMLRPKEARGPCKTIRKGDKSYYLMLNLQLGIRNLREMFKLDAADYMMSICDGDSLKELSSPGKSGSIFYLSQDERFVIKTLKKSELKVGFLPHLYRQISVDCKFLESQHIIDYSLLLGVHFRAPELSLQDFQDADQSYFSSRPNG</sequence>
<dbReference type="GO" id="GO:0016308">
    <property type="term" value="F:1-phosphatidylinositol-4-phosphate 5-kinase activity"/>
    <property type="evidence" value="ECO:0007669"/>
    <property type="project" value="UniProtKB-EC"/>
</dbReference>
<dbReference type="GO" id="GO:0005886">
    <property type="term" value="C:plasma membrane"/>
    <property type="evidence" value="ECO:0007669"/>
    <property type="project" value="TreeGrafter"/>
</dbReference>
<dbReference type="Pfam" id="PF02493">
    <property type="entry name" value="MORN"/>
    <property type="match status" value="8"/>
</dbReference>
<proteinExistence type="predicted"/>
<feature type="domain" description="PIPK" evidence="3">
    <location>
        <begin position="353"/>
        <end position="482"/>
    </location>
</feature>
<dbReference type="InterPro" id="IPR002498">
    <property type="entry name" value="PInositol-4-P-4/5-kinase_core"/>
</dbReference>
<dbReference type="PANTHER" id="PTHR23086:SF25">
    <property type="entry name" value="PHOSPHATIDYLINOSITOL 4-PHOSPHATE 5-KINASE 8"/>
    <property type="match status" value="1"/>
</dbReference>
<evidence type="ECO:0000313" key="5">
    <source>
        <dbReference type="Proteomes" id="UP000652761"/>
    </source>
</evidence>
<dbReference type="SMART" id="SM00330">
    <property type="entry name" value="PIPKc"/>
    <property type="match status" value="1"/>
</dbReference>
<dbReference type="AlphaFoldDB" id="A0A843W1Z9"/>
<dbReference type="Gene3D" id="3.30.800.10">
    <property type="entry name" value="Phosphatidylinositol Phosphate Kinase II Beta"/>
    <property type="match status" value="1"/>
</dbReference>
<dbReference type="SUPFAM" id="SSF56104">
    <property type="entry name" value="SAICAR synthase-like"/>
    <property type="match status" value="1"/>
</dbReference>
<dbReference type="OrthoDB" id="70770at2759"/>
<evidence type="ECO:0000259" key="3">
    <source>
        <dbReference type="SMART" id="SM00330"/>
    </source>
</evidence>
<dbReference type="PANTHER" id="PTHR23086">
    <property type="entry name" value="PHOSPHATIDYLINOSITOL-4-PHOSPHATE 5-KINASE"/>
    <property type="match status" value="1"/>
</dbReference>
<dbReference type="InterPro" id="IPR027484">
    <property type="entry name" value="PInositol-4-P-5-kinase_N"/>
</dbReference>
<dbReference type="GO" id="GO:0046854">
    <property type="term" value="P:phosphatidylinositol phosphate biosynthetic process"/>
    <property type="evidence" value="ECO:0007669"/>
    <property type="project" value="TreeGrafter"/>
</dbReference>
<comment type="caution">
    <text evidence="4">The sequence shown here is derived from an EMBL/GenBank/DDBJ whole genome shotgun (WGS) entry which is preliminary data.</text>
</comment>
<dbReference type="InterPro" id="IPR003409">
    <property type="entry name" value="MORN"/>
</dbReference>
<evidence type="ECO:0000256" key="1">
    <source>
        <dbReference type="ARBA" id="ARBA00012172"/>
    </source>
</evidence>
<dbReference type="SUPFAM" id="SSF82185">
    <property type="entry name" value="Histone H3 K4-specific methyltransferase SET7/9 N-terminal domain"/>
    <property type="match status" value="2"/>
</dbReference>
<evidence type="ECO:0000256" key="2">
    <source>
        <dbReference type="ARBA" id="ARBA00022737"/>
    </source>
</evidence>
<dbReference type="Proteomes" id="UP000652761">
    <property type="component" value="Unassembled WGS sequence"/>
</dbReference>
<evidence type="ECO:0000313" key="4">
    <source>
        <dbReference type="EMBL" id="MQM02066.1"/>
    </source>
</evidence>
<dbReference type="EC" id="2.7.1.68" evidence="1"/>
<dbReference type="SMART" id="SM00698">
    <property type="entry name" value="MORN"/>
    <property type="match status" value="8"/>
</dbReference>
<organism evidence="4 5">
    <name type="scientific">Colocasia esculenta</name>
    <name type="common">Wild taro</name>
    <name type="synonym">Arum esculentum</name>
    <dbReference type="NCBI Taxonomy" id="4460"/>
    <lineage>
        <taxon>Eukaryota</taxon>
        <taxon>Viridiplantae</taxon>
        <taxon>Streptophyta</taxon>
        <taxon>Embryophyta</taxon>
        <taxon>Tracheophyta</taxon>
        <taxon>Spermatophyta</taxon>
        <taxon>Magnoliopsida</taxon>
        <taxon>Liliopsida</taxon>
        <taxon>Araceae</taxon>
        <taxon>Aroideae</taxon>
        <taxon>Colocasieae</taxon>
        <taxon>Colocasia</taxon>
    </lineage>
</organism>